<dbReference type="Gene3D" id="3.40.190.10">
    <property type="entry name" value="Periplasmic binding protein-like II"/>
    <property type="match status" value="2"/>
</dbReference>
<comment type="caution">
    <text evidence="1">The sequence shown here is derived from an EMBL/GenBank/DDBJ whole genome shotgun (WGS) entry which is preliminary data.</text>
</comment>
<gene>
    <name evidence="1" type="ORF">Amac_069130</name>
</gene>
<dbReference type="Proteomes" id="UP000331127">
    <property type="component" value="Unassembled WGS sequence"/>
</dbReference>
<dbReference type="EMBL" id="BLAE01000045">
    <property type="protein sequence ID" value="GES13316.1"/>
    <property type="molecule type" value="Genomic_DNA"/>
</dbReference>
<name>A0A5M3WY33_9ACTN</name>
<reference evidence="1 2" key="1">
    <citation type="submission" date="2019-10" db="EMBL/GenBank/DDBJ databases">
        <title>Whole genome shotgun sequence of Acrocarpospora macrocephala NBRC 16266.</title>
        <authorList>
            <person name="Ichikawa N."/>
            <person name="Kimura A."/>
            <person name="Kitahashi Y."/>
            <person name="Komaki H."/>
            <person name="Oguchi A."/>
        </authorList>
    </citation>
    <scope>NUCLEOTIDE SEQUENCE [LARGE SCALE GENOMIC DNA]</scope>
    <source>
        <strain evidence="1 2">NBRC 16266</strain>
    </source>
</reference>
<organism evidence="1 2">
    <name type="scientific">Acrocarpospora macrocephala</name>
    <dbReference type="NCBI Taxonomy" id="150177"/>
    <lineage>
        <taxon>Bacteria</taxon>
        <taxon>Bacillati</taxon>
        <taxon>Actinomycetota</taxon>
        <taxon>Actinomycetes</taxon>
        <taxon>Streptosporangiales</taxon>
        <taxon>Streptosporangiaceae</taxon>
        <taxon>Acrocarpospora</taxon>
    </lineage>
</organism>
<evidence type="ECO:0000313" key="2">
    <source>
        <dbReference type="Proteomes" id="UP000331127"/>
    </source>
</evidence>
<sequence>MEAAEINSQQLASAQAEGSFDASKFRQIWTSDPIPNDPITVSGKLDQAFRDAVAQALLKLKPADIEKVGAFLDVTPPGPMIAVTSETYQPLFDLATALGLTEKDV</sequence>
<keyword evidence="2" id="KW-1185">Reference proteome</keyword>
<dbReference type="Pfam" id="PF12974">
    <property type="entry name" value="Phosphonate-bd"/>
    <property type="match status" value="1"/>
</dbReference>
<dbReference type="AlphaFoldDB" id="A0A5M3WY33"/>
<evidence type="ECO:0000313" key="1">
    <source>
        <dbReference type="EMBL" id="GES13316.1"/>
    </source>
</evidence>
<proteinExistence type="predicted"/>
<accession>A0A5M3WY33</accession>
<dbReference type="SUPFAM" id="SSF53850">
    <property type="entry name" value="Periplasmic binding protein-like II"/>
    <property type="match status" value="1"/>
</dbReference>
<protein>
    <submittedName>
        <fullName evidence="1">Uncharacterized protein</fullName>
    </submittedName>
</protein>